<evidence type="ECO:0000259" key="7">
    <source>
        <dbReference type="SMART" id="SM00729"/>
    </source>
</evidence>
<organism evidence="8 9">
    <name type="scientific">Candidatus Aphodenecus pullistercoris</name>
    <dbReference type="NCBI Taxonomy" id="2840669"/>
    <lineage>
        <taxon>Bacteria</taxon>
        <taxon>Pseudomonadati</taxon>
        <taxon>Spirochaetota</taxon>
        <taxon>Spirochaetia</taxon>
        <taxon>Spirochaetales</taxon>
        <taxon>Candidatus Aphodenecus</taxon>
    </lineage>
</organism>
<dbReference type="InterPro" id="IPR007197">
    <property type="entry name" value="rSAM"/>
</dbReference>
<dbReference type="GO" id="GO:0003824">
    <property type="term" value="F:catalytic activity"/>
    <property type="evidence" value="ECO:0007669"/>
    <property type="project" value="InterPro"/>
</dbReference>
<dbReference type="GO" id="GO:0046872">
    <property type="term" value="F:metal ion binding"/>
    <property type="evidence" value="ECO:0007669"/>
    <property type="project" value="UniProtKB-KW"/>
</dbReference>
<dbReference type="InterPro" id="IPR005911">
    <property type="entry name" value="YhcC-like"/>
</dbReference>
<dbReference type="NCBIfam" id="TIGR01212">
    <property type="entry name" value="TIGR01212 family radical SAM protein"/>
    <property type="match status" value="1"/>
</dbReference>
<dbReference type="Pfam" id="PF04055">
    <property type="entry name" value="Radical_SAM"/>
    <property type="match status" value="1"/>
</dbReference>
<dbReference type="SMART" id="SM00729">
    <property type="entry name" value="Elp3"/>
    <property type="match status" value="1"/>
</dbReference>
<gene>
    <name evidence="8" type="ORF">IAC42_07065</name>
</gene>
<dbReference type="SUPFAM" id="SSF102114">
    <property type="entry name" value="Radical SAM enzymes"/>
    <property type="match status" value="1"/>
</dbReference>
<dbReference type="Pfam" id="PF16199">
    <property type="entry name" value="Radical_SAM_C"/>
    <property type="match status" value="1"/>
</dbReference>
<dbReference type="SFLD" id="SFLDS00029">
    <property type="entry name" value="Radical_SAM"/>
    <property type="match status" value="1"/>
</dbReference>
<dbReference type="EMBL" id="JADIMU010000045">
    <property type="protein sequence ID" value="MBO8443504.1"/>
    <property type="molecule type" value="Genomic_DNA"/>
</dbReference>
<comment type="cofactor">
    <cofactor evidence="1">
        <name>[4Fe-4S] cluster</name>
        <dbReference type="ChEBI" id="CHEBI:49883"/>
    </cofactor>
</comment>
<sequence>MRPWLAWSAWLRERYGQTVYSVPVDASLSCPNRRADGSGGCAFCDGSGARAVQLREGEKDGTLPVDNLLSSPLPIEDQVRRGLDFIARRYKAQLAMLHFQAWSNTNAPVPVLRALYDRALALHPFVALIVSTRSDLIDEEKTALLASYIRPERDVWVELGLESASDRTLELVGRGHDVASFHRAAAMLRDAGIRVGAHVMTFPCWETRADAVHTIEEVNAAGCQAVKIHDLCLLRGTRLTEDHLRYGCYPFHSLKGYVETVSLMLAHLRNDVIVQRLCADMTRSRLLHPRHFPDKSQIISLVEDEMRRRGWSQGCLV</sequence>
<keyword evidence="2" id="KW-0004">4Fe-4S</keyword>
<feature type="domain" description="Elp3/MiaA/NifB-like radical SAM core" evidence="7">
    <location>
        <begin position="20"/>
        <end position="260"/>
    </location>
</feature>
<dbReference type="InterPro" id="IPR058240">
    <property type="entry name" value="rSAM_sf"/>
</dbReference>
<evidence type="ECO:0000313" key="9">
    <source>
        <dbReference type="Proteomes" id="UP000823633"/>
    </source>
</evidence>
<dbReference type="SFLD" id="SFLDG01086">
    <property type="entry name" value="elongater_protein-like"/>
    <property type="match status" value="1"/>
</dbReference>
<protein>
    <submittedName>
        <fullName evidence="8">TIGR01212 family radical SAM protein</fullName>
    </submittedName>
</protein>
<evidence type="ECO:0000256" key="4">
    <source>
        <dbReference type="ARBA" id="ARBA00022723"/>
    </source>
</evidence>
<dbReference type="Proteomes" id="UP000823633">
    <property type="component" value="Unassembled WGS sequence"/>
</dbReference>
<evidence type="ECO:0000256" key="3">
    <source>
        <dbReference type="ARBA" id="ARBA00022691"/>
    </source>
</evidence>
<dbReference type="AlphaFoldDB" id="A0A9D9HA27"/>
<evidence type="ECO:0000256" key="5">
    <source>
        <dbReference type="ARBA" id="ARBA00023004"/>
    </source>
</evidence>
<evidence type="ECO:0000256" key="6">
    <source>
        <dbReference type="ARBA" id="ARBA00023014"/>
    </source>
</evidence>
<name>A0A9D9HA27_9SPIR</name>
<dbReference type="PANTHER" id="PTHR11135">
    <property type="entry name" value="HISTONE ACETYLTRANSFERASE-RELATED"/>
    <property type="match status" value="1"/>
</dbReference>
<evidence type="ECO:0000256" key="2">
    <source>
        <dbReference type="ARBA" id="ARBA00022485"/>
    </source>
</evidence>
<reference evidence="8" key="1">
    <citation type="submission" date="2020-10" db="EMBL/GenBank/DDBJ databases">
        <authorList>
            <person name="Gilroy R."/>
        </authorList>
    </citation>
    <scope>NUCLEOTIDE SEQUENCE</scope>
    <source>
        <strain evidence="8">11167</strain>
    </source>
</reference>
<dbReference type="InterPro" id="IPR032432">
    <property type="entry name" value="Radical_SAM_C"/>
</dbReference>
<evidence type="ECO:0000313" key="8">
    <source>
        <dbReference type="EMBL" id="MBO8443504.1"/>
    </source>
</evidence>
<dbReference type="InterPro" id="IPR039661">
    <property type="entry name" value="ELP3"/>
</dbReference>
<keyword evidence="6" id="KW-0411">Iron-sulfur</keyword>
<keyword evidence="4" id="KW-0479">Metal-binding</keyword>
<reference evidence="8" key="2">
    <citation type="journal article" date="2021" name="PeerJ">
        <title>Extensive microbial diversity within the chicken gut microbiome revealed by metagenomics and culture.</title>
        <authorList>
            <person name="Gilroy R."/>
            <person name="Ravi A."/>
            <person name="Getino M."/>
            <person name="Pursley I."/>
            <person name="Horton D.L."/>
            <person name="Alikhan N.F."/>
            <person name="Baker D."/>
            <person name="Gharbi K."/>
            <person name="Hall N."/>
            <person name="Watson M."/>
            <person name="Adriaenssens E.M."/>
            <person name="Foster-Nyarko E."/>
            <person name="Jarju S."/>
            <person name="Secka A."/>
            <person name="Antonio M."/>
            <person name="Oren A."/>
            <person name="Chaudhuri R.R."/>
            <person name="La Ragione R."/>
            <person name="Hildebrand F."/>
            <person name="Pallen M.J."/>
        </authorList>
    </citation>
    <scope>NUCLEOTIDE SEQUENCE</scope>
    <source>
        <strain evidence="8">11167</strain>
    </source>
</reference>
<dbReference type="Gene3D" id="3.30.750.200">
    <property type="match status" value="1"/>
</dbReference>
<accession>A0A9D9HA27</accession>
<keyword evidence="3" id="KW-0949">S-adenosyl-L-methionine</keyword>
<dbReference type="InterPro" id="IPR006638">
    <property type="entry name" value="Elp3/MiaA/NifB-like_rSAM"/>
</dbReference>
<evidence type="ECO:0000256" key="1">
    <source>
        <dbReference type="ARBA" id="ARBA00001966"/>
    </source>
</evidence>
<comment type="caution">
    <text evidence="8">The sequence shown here is derived from an EMBL/GenBank/DDBJ whole genome shotgun (WGS) entry which is preliminary data.</text>
</comment>
<dbReference type="SFLD" id="SFLDG01091">
    <property type="entry name" value="uncharacterized_CHP01210-like"/>
    <property type="match status" value="1"/>
</dbReference>
<dbReference type="GO" id="GO:0051539">
    <property type="term" value="F:4 iron, 4 sulfur cluster binding"/>
    <property type="evidence" value="ECO:0007669"/>
    <property type="project" value="UniProtKB-KW"/>
</dbReference>
<keyword evidence="5" id="KW-0408">Iron</keyword>
<dbReference type="PANTHER" id="PTHR11135:SF1">
    <property type="entry name" value="PROTEIN YHCC"/>
    <property type="match status" value="1"/>
</dbReference>
<proteinExistence type="predicted"/>